<dbReference type="InterPro" id="IPR000843">
    <property type="entry name" value="HTH_LacI"/>
</dbReference>
<dbReference type="InterPro" id="IPR028082">
    <property type="entry name" value="Peripla_BP_I"/>
</dbReference>
<dbReference type="CDD" id="cd01392">
    <property type="entry name" value="HTH_LacI"/>
    <property type="match status" value="1"/>
</dbReference>
<gene>
    <name evidence="6" type="primary">cytR_1</name>
    <name evidence="6" type="ORF">Mcate_01193</name>
</gene>
<dbReference type="AlphaFoldDB" id="A0A399E4N3"/>
<accession>A0A399E4N3</accession>
<evidence type="ECO:0000313" key="6">
    <source>
        <dbReference type="EMBL" id="RIH77690.1"/>
    </source>
</evidence>
<dbReference type="Gene3D" id="3.40.50.2300">
    <property type="match status" value="2"/>
</dbReference>
<protein>
    <submittedName>
        <fullName evidence="6">HTH-type transcriptional repressor CytR</fullName>
    </submittedName>
</protein>
<keyword evidence="2" id="KW-0805">Transcription regulation</keyword>
<dbReference type="PANTHER" id="PTHR30146">
    <property type="entry name" value="LACI-RELATED TRANSCRIPTIONAL REPRESSOR"/>
    <property type="match status" value="1"/>
</dbReference>
<dbReference type="RefSeq" id="WP_043983010.1">
    <property type="nucleotide sequence ID" value="NZ_JBHSXZ010000011.1"/>
</dbReference>
<dbReference type="OrthoDB" id="9784962at2"/>
<dbReference type="SMART" id="SM00354">
    <property type="entry name" value="HTH_LACI"/>
    <property type="match status" value="1"/>
</dbReference>
<dbReference type="Gene3D" id="1.10.260.40">
    <property type="entry name" value="lambda repressor-like DNA-binding domains"/>
    <property type="match status" value="1"/>
</dbReference>
<name>A0A399E4N3_9DEIN</name>
<dbReference type="EMBL" id="QWKX01000023">
    <property type="protein sequence ID" value="RIH77690.1"/>
    <property type="molecule type" value="Genomic_DNA"/>
</dbReference>
<dbReference type="PANTHER" id="PTHR30146:SF148">
    <property type="entry name" value="HTH-TYPE TRANSCRIPTIONAL REPRESSOR PURR-RELATED"/>
    <property type="match status" value="1"/>
</dbReference>
<dbReference type="Pfam" id="PF00356">
    <property type="entry name" value="LacI"/>
    <property type="match status" value="1"/>
</dbReference>
<evidence type="ECO:0000256" key="2">
    <source>
        <dbReference type="ARBA" id="ARBA00023015"/>
    </source>
</evidence>
<feature type="domain" description="HTH lacI-type" evidence="5">
    <location>
        <begin position="2"/>
        <end position="56"/>
    </location>
</feature>
<dbReference type="InterPro" id="IPR046335">
    <property type="entry name" value="LacI/GalR-like_sensor"/>
</dbReference>
<dbReference type="Proteomes" id="UP000266089">
    <property type="component" value="Unassembled WGS sequence"/>
</dbReference>
<keyword evidence="3" id="KW-0238">DNA-binding</keyword>
<dbReference type="PROSITE" id="PS50932">
    <property type="entry name" value="HTH_LACI_2"/>
    <property type="match status" value="1"/>
</dbReference>
<dbReference type="InterPro" id="IPR010982">
    <property type="entry name" value="Lambda_DNA-bd_dom_sf"/>
</dbReference>
<dbReference type="SUPFAM" id="SSF53822">
    <property type="entry name" value="Periplasmic binding protein-like I"/>
    <property type="match status" value="1"/>
</dbReference>
<evidence type="ECO:0000256" key="4">
    <source>
        <dbReference type="ARBA" id="ARBA00023163"/>
    </source>
</evidence>
<organism evidence="6 7">
    <name type="scientific">Meiothermus taiwanensis</name>
    <dbReference type="NCBI Taxonomy" id="172827"/>
    <lineage>
        <taxon>Bacteria</taxon>
        <taxon>Thermotogati</taxon>
        <taxon>Deinococcota</taxon>
        <taxon>Deinococci</taxon>
        <taxon>Thermales</taxon>
        <taxon>Thermaceae</taxon>
        <taxon>Meiothermus</taxon>
    </lineage>
</organism>
<sequence>MANILDVAKRAGVAPTTAKRAIHEPHRLAPETLARVRKAIEELGYEPDQVAGSLRRGRTQTLGLMVGNIIEPFFAALIRSIARQARARGYALMVADSEYDSGIELQHLKMFRGQRVSGLIIRSAFGSPNLDYLVQMHQRGIYILEIDHFYPNSPFSYVMLDGRQCVFTGVKYLYDLGHRRIATLGDYHPVITPDERSRVFPEAMRAVGLAPIPEYQRVIERSEEAAYHLTLELMRLPEPPTALFSLTGSEAAGAFRALKELGLRIPQDVSLLTFDNYSWTALVTPPLDVIEQPVEAMGQVAVEIVLEAIENQSLDRVVRKRFPGRLIRRGSCAPPPAESVKSRL</sequence>
<proteinExistence type="predicted"/>
<reference evidence="6 7" key="1">
    <citation type="submission" date="2018-08" db="EMBL/GenBank/DDBJ databases">
        <title>Meiothermus cateniformans JCM 15151 genome sequencing project.</title>
        <authorList>
            <person name="Da Costa M.S."/>
            <person name="Albuquerque L."/>
            <person name="Raposo P."/>
            <person name="Froufe H.J.C."/>
            <person name="Barroso C.S."/>
            <person name="Egas C."/>
        </authorList>
    </citation>
    <scope>NUCLEOTIDE SEQUENCE [LARGE SCALE GENOMIC DNA]</scope>
    <source>
        <strain evidence="6 7">JCM 15151</strain>
    </source>
</reference>
<evidence type="ECO:0000259" key="5">
    <source>
        <dbReference type="PROSITE" id="PS50932"/>
    </source>
</evidence>
<evidence type="ECO:0000256" key="3">
    <source>
        <dbReference type="ARBA" id="ARBA00023125"/>
    </source>
</evidence>
<dbReference type="CDD" id="cd06267">
    <property type="entry name" value="PBP1_LacI_sugar_binding-like"/>
    <property type="match status" value="1"/>
</dbReference>
<dbReference type="GO" id="GO:0000976">
    <property type="term" value="F:transcription cis-regulatory region binding"/>
    <property type="evidence" value="ECO:0007669"/>
    <property type="project" value="TreeGrafter"/>
</dbReference>
<dbReference type="SUPFAM" id="SSF47413">
    <property type="entry name" value="lambda repressor-like DNA-binding domains"/>
    <property type="match status" value="1"/>
</dbReference>
<dbReference type="Pfam" id="PF13377">
    <property type="entry name" value="Peripla_BP_3"/>
    <property type="match status" value="1"/>
</dbReference>
<keyword evidence="1" id="KW-0678">Repressor</keyword>
<dbReference type="GO" id="GO:0003700">
    <property type="term" value="F:DNA-binding transcription factor activity"/>
    <property type="evidence" value="ECO:0007669"/>
    <property type="project" value="TreeGrafter"/>
</dbReference>
<comment type="caution">
    <text evidence="6">The sequence shown here is derived from an EMBL/GenBank/DDBJ whole genome shotgun (WGS) entry which is preliminary data.</text>
</comment>
<evidence type="ECO:0000313" key="7">
    <source>
        <dbReference type="Proteomes" id="UP000266089"/>
    </source>
</evidence>
<evidence type="ECO:0000256" key="1">
    <source>
        <dbReference type="ARBA" id="ARBA00022491"/>
    </source>
</evidence>
<keyword evidence="4" id="KW-0804">Transcription</keyword>